<accession>A0A844ANR6</accession>
<evidence type="ECO:0000259" key="4">
    <source>
        <dbReference type="PROSITE" id="PS50995"/>
    </source>
</evidence>
<gene>
    <name evidence="5" type="ORF">GG681_17025</name>
</gene>
<dbReference type="Gene3D" id="1.10.10.10">
    <property type="entry name" value="Winged helix-like DNA-binding domain superfamily/Winged helix DNA-binding domain"/>
    <property type="match status" value="1"/>
</dbReference>
<dbReference type="EMBL" id="WIXK01000014">
    <property type="protein sequence ID" value="MQY44350.1"/>
    <property type="molecule type" value="Genomic_DNA"/>
</dbReference>
<feature type="domain" description="HTH marR-type" evidence="4">
    <location>
        <begin position="20"/>
        <end position="152"/>
    </location>
</feature>
<dbReference type="GO" id="GO:0003677">
    <property type="term" value="F:DNA binding"/>
    <property type="evidence" value="ECO:0007669"/>
    <property type="project" value="UniProtKB-KW"/>
</dbReference>
<dbReference type="GO" id="GO:0003700">
    <property type="term" value="F:DNA-binding transcription factor activity"/>
    <property type="evidence" value="ECO:0007669"/>
    <property type="project" value="InterPro"/>
</dbReference>
<dbReference type="PROSITE" id="PS01117">
    <property type="entry name" value="HTH_MARR_1"/>
    <property type="match status" value="1"/>
</dbReference>
<dbReference type="RefSeq" id="WP_153549243.1">
    <property type="nucleotide sequence ID" value="NZ_WIXK01000014.1"/>
</dbReference>
<evidence type="ECO:0000313" key="5">
    <source>
        <dbReference type="EMBL" id="MQY44350.1"/>
    </source>
</evidence>
<dbReference type="InterPro" id="IPR023187">
    <property type="entry name" value="Tscrpt_reg_MarR-type_CS"/>
</dbReference>
<protein>
    <submittedName>
        <fullName evidence="5">MarR family transcriptional regulator</fullName>
    </submittedName>
</protein>
<dbReference type="InterPro" id="IPR036390">
    <property type="entry name" value="WH_DNA-bd_sf"/>
</dbReference>
<keyword evidence="2" id="KW-0238">DNA-binding</keyword>
<dbReference type="GO" id="GO:0006950">
    <property type="term" value="P:response to stress"/>
    <property type="evidence" value="ECO:0007669"/>
    <property type="project" value="TreeGrafter"/>
</dbReference>
<evidence type="ECO:0000313" key="6">
    <source>
        <dbReference type="Proteomes" id="UP000436694"/>
    </source>
</evidence>
<evidence type="ECO:0000256" key="3">
    <source>
        <dbReference type="ARBA" id="ARBA00023163"/>
    </source>
</evidence>
<evidence type="ECO:0000256" key="1">
    <source>
        <dbReference type="ARBA" id="ARBA00023015"/>
    </source>
</evidence>
<dbReference type="InterPro" id="IPR000835">
    <property type="entry name" value="HTH_MarR-typ"/>
</dbReference>
<dbReference type="InterPro" id="IPR039422">
    <property type="entry name" value="MarR/SlyA-like"/>
</dbReference>
<sequence>MTQDHQEMDETRRAALAQLEEHLSFRLSRLNKLLDMHATRNLTQSDLNLTDYRILLVLSLFGETSAADLSRLMVIDRAQISRSVGALIRAGHLLERGDPRSRRRKLLSLSKMGQAALAREKPFFETRQKMFEDILSPQELEGLMAAIDKLSRHMAGALDHPEAIPLTAAR</sequence>
<keyword evidence="1" id="KW-0805">Transcription regulation</keyword>
<dbReference type="PANTHER" id="PTHR33164">
    <property type="entry name" value="TRANSCRIPTIONAL REGULATOR, MARR FAMILY"/>
    <property type="match status" value="1"/>
</dbReference>
<dbReference type="SUPFAM" id="SSF46785">
    <property type="entry name" value="Winged helix' DNA-binding domain"/>
    <property type="match status" value="1"/>
</dbReference>
<organism evidence="5 6">
    <name type="scientific">Tritonibacter aquimaris</name>
    <dbReference type="NCBI Taxonomy" id="2663379"/>
    <lineage>
        <taxon>Bacteria</taxon>
        <taxon>Pseudomonadati</taxon>
        <taxon>Pseudomonadota</taxon>
        <taxon>Alphaproteobacteria</taxon>
        <taxon>Rhodobacterales</taxon>
        <taxon>Paracoccaceae</taxon>
        <taxon>Tritonibacter</taxon>
    </lineage>
</organism>
<dbReference type="PROSITE" id="PS50995">
    <property type="entry name" value="HTH_MARR_2"/>
    <property type="match status" value="1"/>
</dbReference>
<dbReference type="Pfam" id="PF12802">
    <property type="entry name" value="MarR_2"/>
    <property type="match status" value="1"/>
</dbReference>
<dbReference type="Proteomes" id="UP000436694">
    <property type="component" value="Unassembled WGS sequence"/>
</dbReference>
<proteinExistence type="predicted"/>
<comment type="caution">
    <text evidence="5">The sequence shown here is derived from an EMBL/GenBank/DDBJ whole genome shotgun (WGS) entry which is preliminary data.</text>
</comment>
<dbReference type="PANTHER" id="PTHR33164:SF43">
    <property type="entry name" value="HTH-TYPE TRANSCRIPTIONAL REPRESSOR YETL"/>
    <property type="match status" value="1"/>
</dbReference>
<evidence type="ECO:0000256" key="2">
    <source>
        <dbReference type="ARBA" id="ARBA00023125"/>
    </source>
</evidence>
<keyword evidence="6" id="KW-1185">Reference proteome</keyword>
<dbReference type="SMART" id="SM00347">
    <property type="entry name" value="HTH_MARR"/>
    <property type="match status" value="1"/>
</dbReference>
<keyword evidence="3" id="KW-0804">Transcription</keyword>
<name>A0A844ANR6_9RHOB</name>
<reference evidence="5 6" key="1">
    <citation type="submission" date="2019-10" db="EMBL/GenBank/DDBJ databases">
        <title>Epibacterium sp. nov., isolated from seawater.</title>
        <authorList>
            <person name="Zhang X."/>
            <person name="Li N."/>
        </authorList>
    </citation>
    <scope>NUCLEOTIDE SEQUENCE [LARGE SCALE GENOMIC DNA]</scope>
    <source>
        <strain evidence="5 6">SM1969</strain>
    </source>
</reference>
<dbReference type="InterPro" id="IPR036388">
    <property type="entry name" value="WH-like_DNA-bd_sf"/>
</dbReference>
<dbReference type="AlphaFoldDB" id="A0A844ANR6"/>